<keyword evidence="2" id="KW-0812">Transmembrane</keyword>
<evidence type="ECO:0000256" key="1">
    <source>
        <dbReference type="ARBA" id="ARBA00022737"/>
    </source>
</evidence>
<comment type="caution">
    <text evidence="3">The sequence shown here is derived from an EMBL/GenBank/DDBJ whole genome shotgun (WGS) entry which is preliminary data.</text>
</comment>
<dbReference type="GO" id="GO:0003723">
    <property type="term" value="F:RNA binding"/>
    <property type="evidence" value="ECO:0007669"/>
    <property type="project" value="InterPro"/>
</dbReference>
<dbReference type="InterPro" id="IPR002885">
    <property type="entry name" value="PPR_rpt"/>
</dbReference>
<dbReference type="PANTHER" id="PTHR47926:SF436">
    <property type="entry name" value="PENTATRICOPEPTIDE REPEAT-CONTAINING PROTEIN ELI1, CHLOROPLASTIC-LIKE ISOFORM X2"/>
    <property type="match status" value="1"/>
</dbReference>
<keyword evidence="2" id="KW-1133">Transmembrane helix</keyword>
<gene>
    <name evidence="3" type="primary">PCMP-H91</name>
    <name evidence="3" type="ORF">KSP39_PZI010212</name>
</gene>
<dbReference type="EMBL" id="JBBWWQ010000008">
    <property type="protein sequence ID" value="KAK8940558.1"/>
    <property type="molecule type" value="Genomic_DNA"/>
</dbReference>
<dbReference type="GO" id="GO:0009451">
    <property type="term" value="P:RNA modification"/>
    <property type="evidence" value="ECO:0007669"/>
    <property type="project" value="InterPro"/>
</dbReference>
<organism evidence="3 4">
    <name type="scientific">Platanthera zijinensis</name>
    <dbReference type="NCBI Taxonomy" id="2320716"/>
    <lineage>
        <taxon>Eukaryota</taxon>
        <taxon>Viridiplantae</taxon>
        <taxon>Streptophyta</taxon>
        <taxon>Embryophyta</taxon>
        <taxon>Tracheophyta</taxon>
        <taxon>Spermatophyta</taxon>
        <taxon>Magnoliopsida</taxon>
        <taxon>Liliopsida</taxon>
        <taxon>Asparagales</taxon>
        <taxon>Orchidaceae</taxon>
        <taxon>Orchidoideae</taxon>
        <taxon>Orchideae</taxon>
        <taxon>Orchidinae</taxon>
        <taxon>Platanthera</taxon>
    </lineage>
</organism>
<keyword evidence="1" id="KW-0677">Repeat</keyword>
<name>A0AAP0G695_9ASPA</name>
<reference evidence="3 4" key="1">
    <citation type="journal article" date="2022" name="Nat. Plants">
        <title>Genomes of leafy and leafless Platanthera orchids illuminate the evolution of mycoheterotrophy.</title>
        <authorList>
            <person name="Li M.H."/>
            <person name="Liu K.W."/>
            <person name="Li Z."/>
            <person name="Lu H.C."/>
            <person name="Ye Q.L."/>
            <person name="Zhang D."/>
            <person name="Wang J.Y."/>
            <person name="Li Y.F."/>
            <person name="Zhong Z.M."/>
            <person name="Liu X."/>
            <person name="Yu X."/>
            <person name="Liu D.K."/>
            <person name="Tu X.D."/>
            <person name="Liu B."/>
            <person name="Hao Y."/>
            <person name="Liao X.Y."/>
            <person name="Jiang Y.T."/>
            <person name="Sun W.H."/>
            <person name="Chen J."/>
            <person name="Chen Y.Q."/>
            <person name="Ai Y."/>
            <person name="Zhai J.W."/>
            <person name="Wu S.S."/>
            <person name="Zhou Z."/>
            <person name="Hsiao Y.Y."/>
            <person name="Wu W.L."/>
            <person name="Chen Y.Y."/>
            <person name="Lin Y.F."/>
            <person name="Hsu J.L."/>
            <person name="Li C.Y."/>
            <person name="Wang Z.W."/>
            <person name="Zhao X."/>
            <person name="Zhong W.Y."/>
            <person name="Ma X.K."/>
            <person name="Ma L."/>
            <person name="Huang J."/>
            <person name="Chen G.Z."/>
            <person name="Huang M.Z."/>
            <person name="Huang L."/>
            <person name="Peng D.H."/>
            <person name="Luo Y.B."/>
            <person name="Zou S.Q."/>
            <person name="Chen S.P."/>
            <person name="Lan S."/>
            <person name="Tsai W.C."/>
            <person name="Van de Peer Y."/>
            <person name="Liu Z.J."/>
        </authorList>
    </citation>
    <scope>NUCLEOTIDE SEQUENCE [LARGE SCALE GENOMIC DNA]</scope>
    <source>
        <strain evidence="3">Lor287</strain>
    </source>
</reference>
<accession>A0AAP0G695</accession>
<dbReference type="PANTHER" id="PTHR47926">
    <property type="entry name" value="PENTATRICOPEPTIDE REPEAT-CONTAINING PROTEIN"/>
    <property type="match status" value="1"/>
</dbReference>
<feature type="transmembrane region" description="Helical" evidence="2">
    <location>
        <begin position="61"/>
        <end position="82"/>
    </location>
</feature>
<dbReference type="Pfam" id="PF01535">
    <property type="entry name" value="PPR"/>
    <property type="match status" value="2"/>
</dbReference>
<dbReference type="Gene3D" id="1.25.40.10">
    <property type="entry name" value="Tetratricopeptide repeat domain"/>
    <property type="match status" value="1"/>
</dbReference>
<dbReference type="InterPro" id="IPR011990">
    <property type="entry name" value="TPR-like_helical_dom_sf"/>
</dbReference>
<keyword evidence="2" id="KW-0472">Membrane</keyword>
<evidence type="ECO:0000313" key="4">
    <source>
        <dbReference type="Proteomes" id="UP001418222"/>
    </source>
</evidence>
<evidence type="ECO:0000256" key="2">
    <source>
        <dbReference type="SAM" id="Phobius"/>
    </source>
</evidence>
<dbReference type="AlphaFoldDB" id="A0AAP0G695"/>
<proteinExistence type="predicted"/>
<dbReference type="InterPro" id="IPR046960">
    <property type="entry name" value="PPR_At4g14850-like_plant"/>
</dbReference>
<protein>
    <submittedName>
        <fullName evidence="3">Pentatricopeptide repeat-containing protein</fullName>
    </submittedName>
</protein>
<sequence length="139" mass="15585">MYCRYGCVEAALEVFRRVSSKDVVLWNVMIGGLAMHGHDRLVVDLFALIKETTTTPNESTYIAAMLAQTVHIVLVILALVIVELPRSPTSASFSGNPLPIEDHFSTHQEHIKSVLMPLPLHNHRFRPSLHPSPSFYQIV</sequence>
<keyword evidence="4" id="KW-1185">Reference proteome</keyword>
<evidence type="ECO:0000313" key="3">
    <source>
        <dbReference type="EMBL" id="KAK8940558.1"/>
    </source>
</evidence>
<dbReference type="Proteomes" id="UP001418222">
    <property type="component" value="Unassembled WGS sequence"/>
</dbReference>